<dbReference type="Gene3D" id="2.70.240.20">
    <property type="entry name" value="Leukocidin/Hemolysin toxin, cytolysin domain"/>
    <property type="match status" value="1"/>
</dbReference>
<feature type="signal peptide" evidence="1">
    <location>
        <begin position="1"/>
        <end position="22"/>
    </location>
</feature>
<name>A0ABX0Q015_9GAMM</name>
<dbReference type="Proteomes" id="UP001429601">
    <property type="component" value="Unassembled WGS sequence"/>
</dbReference>
<accession>A0ABX0Q015</accession>
<protein>
    <submittedName>
        <fullName evidence="3">Ricin-type beta-trefoil lectin domain protein</fullName>
    </submittedName>
</protein>
<dbReference type="EMBL" id="JAAQQR010000001">
    <property type="protein sequence ID" value="NID03757.1"/>
    <property type="molecule type" value="Genomic_DNA"/>
</dbReference>
<proteinExistence type="predicted"/>
<feature type="chain" id="PRO_5046482273" evidence="1">
    <location>
        <begin position="23"/>
        <end position="648"/>
    </location>
</feature>
<keyword evidence="1" id="KW-0732">Signal</keyword>
<dbReference type="Pfam" id="PF00652">
    <property type="entry name" value="Ricin_B_lectin"/>
    <property type="match status" value="1"/>
</dbReference>
<evidence type="ECO:0000259" key="2">
    <source>
        <dbReference type="Pfam" id="PF00652"/>
    </source>
</evidence>
<evidence type="ECO:0000313" key="3">
    <source>
        <dbReference type="EMBL" id="NID03757.1"/>
    </source>
</evidence>
<organism evidence="3 4">
    <name type="scientific">Luteibacter jiangsuensis</name>
    <dbReference type="NCBI Taxonomy" id="637577"/>
    <lineage>
        <taxon>Bacteria</taxon>
        <taxon>Pseudomonadati</taxon>
        <taxon>Pseudomonadota</taxon>
        <taxon>Gammaproteobacteria</taxon>
        <taxon>Lysobacterales</taxon>
        <taxon>Rhodanobacteraceae</taxon>
        <taxon>Luteibacter</taxon>
    </lineage>
</organism>
<dbReference type="InterPro" id="IPR035992">
    <property type="entry name" value="Ricin_B-like_lectins"/>
</dbReference>
<dbReference type="InterPro" id="IPR000772">
    <property type="entry name" value="Ricin_B_lectin"/>
</dbReference>
<dbReference type="SUPFAM" id="SSF50370">
    <property type="entry name" value="Ricin B-like lectins"/>
    <property type="match status" value="1"/>
</dbReference>
<reference evidence="3 4" key="1">
    <citation type="journal article" date="2011" name="Curr. Microbiol.">
        <title>Luteibacter jiangsuensis sp. nov.: a methamidophos-degrading bacterium isolated from a methamidophos-manufacturing factory.</title>
        <authorList>
            <person name="Wang L."/>
            <person name="Wang G.L."/>
            <person name="Li S.P."/>
            <person name="Jiang J.D."/>
        </authorList>
    </citation>
    <scope>NUCLEOTIDE SEQUENCE [LARGE SCALE GENOMIC DNA]</scope>
    <source>
        <strain evidence="3 4">CGMCC 1.10133</strain>
    </source>
</reference>
<evidence type="ECO:0000256" key="1">
    <source>
        <dbReference type="SAM" id="SignalP"/>
    </source>
</evidence>
<dbReference type="PROSITE" id="PS50231">
    <property type="entry name" value="RICIN_B_LECTIN"/>
    <property type="match status" value="1"/>
</dbReference>
<evidence type="ECO:0000313" key="4">
    <source>
        <dbReference type="Proteomes" id="UP001429601"/>
    </source>
</evidence>
<gene>
    <name evidence="3" type="ORF">HBF26_02595</name>
</gene>
<keyword evidence="4" id="KW-1185">Reference proteome</keyword>
<sequence length="648" mass="69673">MKAPTLVLNALTIALGFGLAHAVSAEALPPLLSPTAISPDPLADVLVVFGKGDSPAVSPDDTGTTIVPAATLGSDAIAALAAARSGRVLVSLSSRDLPLSSGDAVSLSRLYEGGIPVLLHMDDDSDEELARVSKLFGIAPATTGDVVVVRGADGTPQIYAAEGDATSLGDLLVAAAAKAPTPSATARRRIDPVGGGAAMPLAPTRRFSVNFVDDMGEVSGANIIEVVRSRTNSSDAKVVNIVSRVTVRTSENGVVDGGRTGKNLWGTYLPIEYRLSQKLTADGVQPRYLSHFPETDERTDYTRNETKTRGFSIGGSTGTELSASGKPDDVLAAKLPFNVALGYEYSQQSSLSSTFKDYAILAVPKAPDSVEWKALLNESLKGVLVKRGTASTPELSEEKMTPTMRAITLNTLSEWVLPGAYEGLATVTVSAGYELERTEWWWQRTQVERARTWATRDVPASFVVDMSDPHLTSEITVLIRSAVGTGACLQDDGDVVLAACNVMDRKQMWGLDASNRYVNRGTGRCLTADTTSRGVVTRPCGLTFEQQWEWRADRLHSFIDHAKYRLYVEGGRVHYYAAEGRFQDYPVNPYGSPLEPWTNYPSAPRPGIDQQPAPAGNRPIAIPDTWGTTFRPVDAEQRWHLEVIRQGL</sequence>
<feature type="domain" description="Ricin B lectin" evidence="2">
    <location>
        <begin position="478"/>
        <end position="555"/>
    </location>
</feature>
<dbReference type="RefSeq" id="WP_167122755.1">
    <property type="nucleotide sequence ID" value="NZ_JAAQQR010000001.1"/>
</dbReference>
<comment type="caution">
    <text evidence="3">The sequence shown here is derived from an EMBL/GenBank/DDBJ whole genome shotgun (WGS) entry which is preliminary data.</text>
</comment>